<feature type="transmembrane region" description="Helical" evidence="1">
    <location>
        <begin position="20"/>
        <end position="39"/>
    </location>
</feature>
<dbReference type="AlphaFoldDB" id="A0A6C0F7F2"/>
<reference evidence="2" key="1">
    <citation type="journal article" date="2020" name="Nature">
        <title>Giant virus diversity and host interactions through global metagenomics.</title>
        <authorList>
            <person name="Schulz F."/>
            <person name="Roux S."/>
            <person name="Paez-Espino D."/>
            <person name="Jungbluth S."/>
            <person name="Walsh D.A."/>
            <person name="Denef V.J."/>
            <person name="McMahon K.D."/>
            <person name="Konstantinidis K.T."/>
            <person name="Eloe-Fadrosh E.A."/>
            <person name="Kyrpides N.C."/>
            <person name="Woyke T."/>
        </authorList>
    </citation>
    <scope>NUCLEOTIDE SEQUENCE</scope>
    <source>
        <strain evidence="2">GVMAG-S-ERX555931-87</strain>
    </source>
</reference>
<evidence type="ECO:0000256" key="1">
    <source>
        <dbReference type="SAM" id="Phobius"/>
    </source>
</evidence>
<sequence>MEFLKKFNEYSMISPEIIPMVYDIIRTVVIQVVVQVLFYMNNPGVELFTSIFFQTTVFLILGVIIFWLIAYKLMANTKYFNMPFLYHAHNNDRINDIKEKVLV</sequence>
<organism evidence="2">
    <name type="scientific">viral metagenome</name>
    <dbReference type="NCBI Taxonomy" id="1070528"/>
    <lineage>
        <taxon>unclassified sequences</taxon>
        <taxon>metagenomes</taxon>
        <taxon>organismal metagenomes</taxon>
    </lineage>
</organism>
<proteinExistence type="predicted"/>
<keyword evidence="1" id="KW-0472">Membrane</keyword>
<evidence type="ECO:0000313" key="2">
    <source>
        <dbReference type="EMBL" id="QHT36499.1"/>
    </source>
</evidence>
<dbReference type="EMBL" id="MN738743">
    <property type="protein sequence ID" value="QHT36499.1"/>
    <property type="molecule type" value="Genomic_DNA"/>
</dbReference>
<keyword evidence="1" id="KW-1133">Transmembrane helix</keyword>
<keyword evidence="1" id="KW-0812">Transmembrane</keyword>
<name>A0A6C0F7F2_9ZZZZ</name>
<feature type="transmembrane region" description="Helical" evidence="1">
    <location>
        <begin position="51"/>
        <end position="71"/>
    </location>
</feature>
<accession>A0A6C0F7F2</accession>
<protein>
    <submittedName>
        <fullName evidence="2">Uncharacterized protein</fullName>
    </submittedName>
</protein>